<dbReference type="GO" id="GO:0004792">
    <property type="term" value="F:thiosulfate-cyanide sulfurtransferase activity"/>
    <property type="evidence" value="ECO:0007669"/>
    <property type="project" value="TreeGrafter"/>
</dbReference>
<dbReference type="Proteomes" id="UP000544134">
    <property type="component" value="Unassembled WGS sequence"/>
</dbReference>
<dbReference type="PANTHER" id="PTHR11364">
    <property type="entry name" value="THIOSULFATE SULFERTANSFERASE"/>
    <property type="match status" value="1"/>
</dbReference>
<name>A0A848I553_9BURK</name>
<gene>
    <name evidence="4" type="ORF">HHL24_05915</name>
</gene>
<evidence type="ECO:0000313" key="5">
    <source>
        <dbReference type="Proteomes" id="UP000544134"/>
    </source>
</evidence>
<protein>
    <submittedName>
        <fullName evidence="4">Sulfurtransferase</fullName>
    </submittedName>
</protein>
<dbReference type="PANTHER" id="PTHR11364:SF27">
    <property type="entry name" value="SULFURTRANSFERASE"/>
    <property type="match status" value="1"/>
</dbReference>
<sequence length="297" mass="31855">MTNRSSFGPLVSTTWLAAHLGAANLVVLDATVIKEALGELRFVRRPALREFEAEGHIPGATFADLVNQFSDPQAAFPFTRPTSQQIAYAAAAHGITRDSLVVVYDSLDGIWAARVWWVLRAFGHDQVAVLDGGLKKWRSEGRALEQGAGQPVTRTGAPFEPQFDPDAFVDKAYVSRMLDAAGHGVLCNALRRPVFSGAEQAYPRPGRIPSSLSVPFDELIDPATNGLLPVEVLRERLAAPVASGARIVTYCGGGITAAGLALALAVCGFHNVTIYDGSLNEWTVDPTLPMIVDLDVH</sequence>
<feature type="domain" description="Rhodanese" evidence="3">
    <location>
        <begin position="21"/>
        <end position="146"/>
    </location>
</feature>
<evidence type="ECO:0000256" key="2">
    <source>
        <dbReference type="ARBA" id="ARBA00022737"/>
    </source>
</evidence>
<reference evidence="4 5" key="1">
    <citation type="submission" date="2020-04" db="EMBL/GenBank/DDBJ databases">
        <title>Paraburkholderia sp. RP-4-7 isolated from soil.</title>
        <authorList>
            <person name="Dahal R.H."/>
        </authorList>
    </citation>
    <scope>NUCLEOTIDE SEQUENCE [LARGE SCALE GENOMIC DNA]</scope>
    <source>
        <strain evidence="4 5">RP-4-7</strain>
    </source>
</reference>
<dbReference type="EMBL" id="JABBGJ010000005">
    <property type="protein sequence ID" value="NML97487.1"/>
    <property type="molecule type" value="Genomic_DNA"/>
</dbReference>
<dbReference type="SMART" id="SM00450">
    <property type="entry name" value="RHOD"/>
    <property type="match status" value="2"/>
</dbReference>
<dbReference type="SUPFAM" id="SSF52821">
    <property type="entry name" value="Rhodanese/Cell cycle control phosphatase"/>
    <property type="match status" value="2"/>
</dbReference>
<dbReference type="InterPro" id="IPR001763">
    <property type="entry name" value="Rhodanese-like_dom"/>
</dbReference>
<comment type="caution">
    <text evidence="4">The sequence shown here is derived from an EMBL/GenBank/DDBJ whole genome shotgun (WGS) entry which is preliminary data.</text>
</comment>
<keyword evidence="1 4" id="KW-0808">Transferase</keyword>
<evidence type="ECO:0000256" key="1">
    <source>
        <dbReference type="ARBA" id="ARBA00022679"/>
    </source>
</evidence>
<proteinExistence type="predicted"/>
<dbReference type="RefSeq" id="WP_169484572.1">
    <property type="nucleotide sequence ID" value="NZ_JABBGJ010000005.1"/>
</dbReference>
<feature type="domain" description="Rhodanese" evidence="3">
    <location>
        <begin position="206"/>
        <end position="289"/>
    </location>
</feature>
<dbReference type="Pfam" id="PF00581">
    <property type="entry name" value="Rhodanese"/>
    <property type="match status" value="2"/>
</dbReference>
<keyword evidence="2" id="KW-0677">Repeat</keyword>
<dbReference type="PROSITE" id="PS50206">
    <property type="entry name" value="RHODANESE_3"/>
    <property type="match status" value="2"/>
</dbReference>
<evidence type="ECO:0000259" key="3">
    <source>
        <dbReference type="PROSITE" id="PS50206"/>
    </source>
</evidence>
<keyword evidence="5" id="KW-1185">Reference proteome</keyword>
<accession>A0A848I553</accession>
<dbReference type="Gene3D" id="3.40.250.10">
    <property type="entry name" value="Rhodanese-like domain"/>
    <property type="match status" value="2"/>
</dbReference>
<evidence type="ECO:0000313" key="4">
    <source>
        <dbReference type="EMBL" id="NML97487.1"/>
    </source>
</evidence>
<dbReference type="InterPro" id="IPR036873">
    <property type="entry name" value="Rhodanese-like_dom_sf"/>
</dbReference>
<dbReference type="AlphaFoldDB" id="A0A848I553"/>
<organism evidence="4 5">
    <name type="scientific">Paraburkholderia polaris</name>
    <dbReference type="NCBI Taxonomy" id="2728848"/>
    <lineage>
        <taxon>Bacteria</taxon>
        <taxon>Pseudomonadati</taxon>
        <taxon>Pseudomonadota</taxon>
        <taxon>Betaproteobacteria</taxon>
        <taxon>Burkholderiales</taxon>
        <taxon>Burkholderiaceae</taxon>
        <taxon>Paraburkholderia</taxon>
    </lineage>
</organism>
<dbReference type="InterPro" id="IPR045078">
    <property type="entry name" value="TST/MPST-like"/>
</dbReference>
<dbReference type="CDD" id="cd01448">
    <property type="entry name" value="TST_Repeat_1"/>
    <property type="match status" value="1"/>
</dbReference>